<organism evidence="7 8">
    <name type="scientific">Rubrobacter xylanophilus</name>
    <dbReference type="NCBI Taxonomy" id="49319"/>
    <lineage>
        <taxon>Bacteria</taxon>
        <taxon>Bacillati</taxon>
        <taxon>Actinomycetota</taxon>
        <taxon>Rubrobacteria</taxon>
        <taxon>Rubrobacterales</taxon>
        <taxon>Rubrobacteraceae</taxon>
        <taxon>Rubrobacter</taxon>
    </lineage>
</organism>
<sequence>MKVPGYETLLVEVGEDRVGTITLNRPEKRNALSSRVVSELREALRELGEDERVGVLVFTGAGERAFAAGADITELREKTMLDALSPAMQALCEEIEGSDKPTIAAVNGYALGGGCELAMACDIRIAAENARFGLPEVSLGILPGAGGTQRLSRLIGKGRALELVMTGRLMDAREALSAGLVSRVVPQEELLSAAGELAAQILSRGPLAVRLARLAVRAGYEADQGTGLLIERLAQAVLFASEDKREGTAAFVEKRPPEFRGR</sequence>
<comment type="similarity">
    <text evidence="1 6">Belongs to the enoyl-CoA hydratase/isomerase family.</text>
</comment>
<dbReference type="InterPro" id="IPR029045">
    <property type="entry name" value="ClpP/crotonase-like_dom_sf"/>
</dbReference>
<dbReference type="Gene3D" id="1.10.12.10">
    <property type="entry name" value="Lyase 2-enoyl-coa Hydratase, Chain A, domain 2"/>
    <property type="match status" value="1"/>
</dbReference>
<gene>
    <name evidence="7" type="ORF">RxyAA322_16230</name>
</gene>
<evidence type="ECO:0000313" key="7">
    <source>
        <dbReference type="EMBL" id="BBL79769.1"/>
    </source>
</evidence>
<dbReference type="AlphaFoldDB" id="A0A510HIF8"/>
<dbReference type="OrthoDB" id="8452484at2"/>
<dbReference type="Gene3D" id="3.90.226.10">
    <property type="entry name" value="2-enoyl-CoA Hydratase, Chain A, domain 1"/>
    <property type="match status" value="1"/>
</dbReference>
<dbReference type="EC" id="4.2.1.17" evidence="2"/>
<reference evidence="7" key="1">
    <citation type="journal article" date="2019" name="Microbiol. Resour. Announc.">
        <title>Complete Genome Sequence of Rubrobacter xylanophilus Strain AA3-22, Isolated from Arima Onsen in Japan.</title>
        <authorList>
            <person name="Tomariguchi N."/>
            <person name="Miyazaki K."/>
        </authorList>
    </citation>
    <scope>NUCLEOTIDE SEQUENCE [LARGE SCALE GENOMIC DNA]</scope>
    <source>
        <strain evidence="7">AA3-22</strain>
    </source>
</reference>
<dbReference type="Proteomes" id="UP000318065">
    <property type="component" value="Chromosome"/>
</dbReference>
<evidence type="ECO:0000256" key="2">
    <source>
        <dbReference type="ARBA" id="ARBA00012076"/>
    </source>
</evidence>
<dbReference type="PANTHER" id="PTHR11941">
    <property type="entry name" value="ENOYL-COA HYDRATASE-RELATED"/>
    <property type="match status" value="1"/>
</dbReference>
<dbReference type="InterPro" id="IPR018376">
    <property type="entry name" value="Enoyl-CoA_hyd/isom_CS"/>
</dbReference>
<dbReference type="SUPFAM" id="SSF52096">
    <property type="entry name" value="ClpP/crotonase"/>
    <property type="match status" value="1"/>
</dbReference>
<keyword evidence="8" id="KW-1185">Reference proteome</keyword>
<name>A0A510HIF8_9ACTN</name>
<dbReference type="PROSITE" id="PS00166">
    <property type="entry name" value="ENOYL_COA_HYDRATASE"/>
    <property type="match status" value="1"/>
</dbReference>
<evidence type="ECO:0000256" key="1">
    <source>
        <dbReference type="ARBA" id="ARBA00005254"/>
    </source>
</evidence>
<dbReference type="RefSeq" id="WP_143527815.1">
    <property type="nucleotide sequence ID" value="NZ_AP019791.1"/>
</dbReference>
<evidence type="ECO:0000313" key="8">
    <source>
        <dbReference type="Proteomes" id="UP000318065"/>
    </source>
</evidence>
<dbReference type="InterPro" id="IPR001753">
    <property type="entry name" value="Enoyl-CoA_hydra/iso"/>
</dbReference>
<dbReference type="CDD" id="cd06558">
    <property type="entry name" value="crotonase-like"/>
    <property type="match status" value="1"/>
</dbReference>
<evidence type="ECO:0000256" key="6">
    <source>
        <dbReference type="RuleBase" id="RU003707"/>
    </source>
</evidence>
<dbReference type="Pfam" id="PF00378">
    <property type="entry name" value="ECH_1"/>
    <property type="match status" value="1"/>
</dbReference>
<comment type="catalytic activity">
    <reaction evidence="5">
        <text>a 4-saturated-(3S)-3-hydroxyacyl-CoA = a (3E)-enoyl-CoA + H2O</text>
        <dbReference type="Rhea" id="RHEA:20724"/>
        <dbReference type="ChEBI" id="CHEBI:15377"/>
        <dbReference type="ChEBI" id="CHEBI:58521"/>
        <dbReference type="ChEBI" id="CHEBI:137480"/>
        <dbReference type="EC" id="4.2.1.17"/>
    </reaction>
</comment>
<evidence type="ECO:0000256" key="3">
    <source>
        <dbReference type="ARBA" id="ARBA00023239"/>
    </source>
</evidence>
<accession>A0A510HIF8</accession>
<comment type="catalytic activity">
    <reaction evidence="4">
        <text>a (3S)-3-hydroxyacyl-CoA = a (2E)-enoyl-CoA + H2O</text>
        <dbReference type="Rhea" id="RHEA:16105"/>
        <dbReference type="ChEBI" id="CHEBI:15377"/>
        <dbReference type="ChEBI" id="CHEBI:57318"/>
        <dbReference type="ChEBI" id="CHEBI:58856"/>
        <dbReference type="EC" id="4.2.1.17"/>
    </reaction>
</comment>
<dbReference type="EMBL" id="AP019791">
    <property type="protein sequence ID" value="BBL79769.1"/>
    <property type="molecule type" value="Genomic_DNA"/>
</dbReference>
<dbReference type="GO" id="GO:0006635">
    <property type="term" value="P:fatty acid beta-oxidation"/>
    <property type="evidence" value="ECO:0007669"/>
    <property type="project" value="TreeGrafter"/>
</dbReference>
<protein>
    <recommendedName>
        <fullName evidence="2">enoyl-CoA hydratase</fullName>
        <ecNumber evidence="2">4.2.1.17</ecNumber>
    </recommendedName>
</protein>
<dbReference type="GO" id="GO:0004300">
    <property type="term" value="F:enoyl-CoA hydratase activity"/>
    <property type="evidence" value="ECO:0007669"/>
    <property type="project" value="UniProtKB-EC"/>
</dbReference>
<proteinExistence type="inferred from homology"/>
<dbReference type="FunFam" id="1.10.12.10:FF:000001">
    <property type="entry name" value="Probable enoyl-CoA hydratase, mitochondrial"/>
    <property type="match status" value="1"/>
</dbReference>
<evidence type="ECO:0000256" key="5">
    <source>
        <dbReference type="ARBA" id="ARBA00023717"/>
    </source>
</evidence>
<dbReference type="PANTHER" id="PTHR11941:SF54">
    <property type="entry name" value="ENOYL-COA HYDRATASE, MITOCHONDRIAL"/>
    <property type="match status" value="1"/>
</dbReference>
<evidence type="ECO:0000256" key="4">
    <source>
        <dbReference type="ARBA" id="ARBA00023709"/>
    </source>
</evidence>
<keyword evidence="3" id="KW-0456">Lyase</keyword>
<dbReference type="FunFam" id="3.90.226.10:FF:000009">
    <property type="entry name" value="Carnitinyl-CoA dehydratase"/>
    <property type="match status" value="1"/>
</dbReference>
<dbReference type="InterPro" id="IPR014748">
    <property type="entry name" value="Enoyl-CoA_hydra_C"/>
</dbReference>